<name>A0A0A9FMI5_ARUDO</name>
<organism evidence="1">
    <name type="scientific">Arundo donax</name>
    <name type="common">Giant reed</name>
    <name type="synonym">Donax arundinaceus</name>
    <dbReference type="NCBI Taxonomy" id="35708"/>
    <lineage>
        <taxon>Eukaryota</taxon>
        <taxon>Viridiplantae</taxon>
        <taxon>Streptophyta</taxon>
        <taxon>Embryophyta</taxon>
        <taxon>Tracheophyta</taxon>
        <taxon>Spermatophyta</taxon>
        <taxon>Magnoliopsida</taxon>
        <taxon>Liliopsida</taxon>
        <taxon>Poales</taxon>
        <taxon>Poaceae</taxon>
        <taxon>PACMAD clade</taxon>
        <taxon>Arundinoideae</taxon>
        <taxon>Arundineae</taxon>
        <taxon>Arundo</taxon>
    </lineage>
</organism>
<evidence type="ECO:0000313" key="1">
    <source>
        <dbReference type="EMBL" id="JAE13572.1"/>
    </source>
</evidence>
<reference evidence="1" key="2">
    <citation type="journal article" date="2015" name="Data Brief">
        <title>Shoot transcriptome of the giant reed, Arundo donax.</title>
        <authorList>
            <person name="Barrero R.A."/>
            <person name="Guerrero F.D."/>
            <person name="Moolhuijzen P."/>
            <person name="Goolsby J.A."/>
            <person name="Tidwell J."/>
            <person name="Bellgard S.E."/>
            <person name="Bellgard M.I."/>
        </authorList>
    </citation>
    <scope>NUCLEOTIDE SEQUENCE</scope>
    <source>
        <tissue evidence="1">Shoot tissue taken approximately 20 cm above the soil surface</tissue>
    </source>
</reference>
<dbReference type="EMBL" id="GBRH01184324">
    <property type="protein sequence ID" value="JAE13572.1"/>
    <property type="molecule type" value="Transcribed_RNA"/>
</dbReference>
<reference evidence="1" key="1">
    <citation type="submission" date="2014-09" db="EMBL/GenBank/DDBJ databases">
        <authorList>
            <person name="Magalhaes I.L.F."/>
            <person name="Oliveira U."/>
            <person name="Santos F.R."/>
            <person name="Vidigal T.H.D.A."/>
            <person name="Brescovit A.D."/>
            <person name="Santos A.J."/>
        </authorList>
    </citation>
    <scope>NUCLEOTIDE SEQUENCE</scope>
    <source>
        <tissue evidence="1">Shoot tissue taken approximately 20 cm above the soil surface</tissue>
    </source>
</reference>
<dbReference type="AlphaFoldDB" id="A0A0A9FMI5"/>
<sequence>MLCFKMRKYISKRADNVSFCMLLLSLGSRVKETALRSASTSSLAFEISSCRVFFLSLNGNCFETSLFCHRLFFFGFPFSSSVSSFPRSSSNLKDRKTSMLSGWSWQSLCFT</sequence>
<protein>
    <submittedName>
        <fullName evidence="1">Uncharacterized protein</fullName>
    </submittedName>
</protein>
<proteinExistence type="predicted"/>
<accession>A0A0A9FMI5</accession>